<proteinExistence type="predicted"/>
<feature type="transmembrane region" description="Helical" evidence="1">
    <location>
        <begin position="69"/>
        <end position="88"/>
    </location>
</feature>
<dbReference type="AlphaFoldDB" id="A0A0B7IIW8"/>
<protein>
    <recommendedName>
        <fullName evidence="2">Uncharacterized protein YyaB-like PH domain-containing protein</fullName>
    </recommendedName>
</protein>
<keyword evidence="1" id="KW-0472">Membrane</keyword>
<dbReference type="InterPro" id="IPR009589">
    <property type="entry name" value="PH_YyaB-like"/>
</dbReference>
<name>A0A0B7IIW8_9FLAO</name>
<dbReference type="EMBL" id="CDOK01000118">
    <property type="protein sequence ID" value="CEN49932.1"/>
    <property type="molecule type" value="Genomic_DNA"/>
</dbReference>
<dbReference type="GO" id="GO:0030153">
    <property type="term" value="P:bacteriocin immunity"/>
    <property type="evidence" value="ECO:0007669"/>
    <property type="project" value="InterPro"/>
</dbReference>
<reference evidence="4" key="1">
    <citation type="submission" date="2015-01" db="EMBL/GenBank/DDBJ databases">
        <authorList>
            <person name="MANFREDI Pablo"/>
        </authorList>
    </citation>
    <scope>NUCLEOTIDE SEQUENCE [LARGE SCALE GENOMIC DNA]</scope>
    <source>
        <strain evidence="4">Cc11</strain>
    </source>
</reference>
<evidence type="ECO:0000313" key="4">
    <source>
        <dbReference type="Proteomes" id="UP000039370"/>
    </source>
</evidence>
<gene>
    <name evidence="3" type="ORF">CCAN11_2040013</name>
</gene>
<evidence type="ECO:0000256" key="1">
    <source>
        <dbReference type="SAM" id="Phobius"/>
    </source>
</evidence>
<dbReference type="RefSeq" id="WP_052461299.1">
    <property type="nucleotide sequence ID" value="NZ_JBIUQU010000007.1"/>
</dbReference>
<feature type="domain" description="Uncharacterized protein YyaB-like PH" evidence="2">
    <location>
        <begin position="60"/>
        <end position="142"/>
    </location>
</feature>
<dbReference type="Proteomes" id="UP000039370">
    <property type="component" value="Unassembled WGS sequence"/>
</dbReference>
<evidence type="ECO:0000313" key="3">
    <source>
        <dbReference type="EMBL" id="CEN49932.1"/>
    </source>
</evidence>
<sequence length="149" mass="17288">MKSYKAKISCKPYLVTQLPIIIIALSFIVITQGFNWYLVLTIIIFYTILLWMTLQFHEKTNYSISGQDLLVSFTFVISFCEIINIQTIRKISKCNNIMPLGTMDRVTAPDSKALEIFYNKYETIKVSPKNESEFIKDLLEINPNIEVVF</sequence>
<organism evidence="3 4">
    <name type="scientific">Capnocytophaga canimorsus</name>
    <dbReference type="NCBI Taxonomy" id="28188"/>
    <lineage>
        <taxon>Bacteria</taxon>
        <taxon>Pseudomonadati</taxon>
        <taxon>Bacteroidota</taxon>
        <taxon>Flavobacteriia</taxon>
        <taxon>Flavobacteriales</taxon>
        <taxon>Flavobacteriaceae</taxon>
        <taxon>Capnocytophaga</taxon>
    </lineage>
</organism>
<dbReference type="Pfam" id="PF06713">
    <property type="entry name" value="bPH_4"/>
    <property type="match status" value="1"/>
</dbReference>
<feature type="transmembrane region" description="Helical" evidence="1">
    <location>
        <begin position="36"/>
        <end position="57"/>
    </location>
</feature>
<evidence type="ECO:0000259" key="2">
    <source>
        <dbReference type="Pfam" id="PF06713"/>
    </source>
</evidence>
<keyword evidence="1" id="KW-1133">Transmembrane helix</keyword>
<feature type="transmembrane region" description="Helical" evidence="1">
    <location>
        <begin position="12"/>
        <end position="30"/>
    </location>
</feature>
<accession>A0A0B7IIW8</accession>
<keyword evidence="1" id="KW-0812">Transmembrane</keyword>